<protein>
    <submittedName>
        <fullName evidence="1">Uncharacterized protein</fullName>
    </submittedName>
</protein>
<evidence type="ECO:0000313" key="1">
    <source>
        <dbReference type="EMBL" id="ACO68512.1"/>
    </source>
</evidence>
<dbReference type="EMBL" id="CP001574">
    <property type="protein sequence ID" value="ACO68512.1"/>
    <property type="molecule type" value="Genomic_DNA"/>
</dbReference>
<dbReference type="InParanoid" id="C1FE69"/>
<keyword evidence="2" id="KW-1185">Reference proteome</keyword>
<gene>
    <name evidence="1" type="ORF">MICPUN_51692</name>
</gene>
<dbReference type="RefSeq" id="XP_002507254.1">
    <property type="nucleotide sequence ID" value="XM_002507208.1"/>
</dbReference>
<organism evidence="1 2">
    <name type="scientific">Micromonas commoda (strain RCC299 / NOUM17 / CCMP2709)</name>
    <name type="common">Picoplanktonic green alga</name>
    <dbReference type="NCBI Taxonomy" id="296587"/>
    <lineage>
        <taxon>Eukaryota</taxon>
        <taxon>Viridiplantae</taxon>
        <taxon>Chlorophyta</taxon>
        <taxon>Mamiellophyceae</taxon>
        <taxon>Mamiellales</taxon>
        <taxon>Mamiellaceae</taxon>
        <taxon>Micromonas</taxon>
    </lineage>
</organism>
<accession>C1FE69</accession>
<dbReference type="KEGG" id="mis:MICPUN_51692"/>
<evidence type="ECO:0000313" key="2">
    <source>
        <dbReference type="Proteomes" id="UP000002009"/>
    </source>
</evidence>
<dbReference type="GeneID" id="8250573"/>
<sequence length="165" mass="19261">MSDFRCRLLSRGVSIEKFILSNVTRSRHQHRRESYPLKSLCPLLPCGRAPRRTLTQICSKGSDKGHAEEPANDWLDTIEAVDRCVWHHSNDGEKHASSKFREAEHSFYAAFHIEKHVSITKQIARWRRDFATLRGREPTYDDEPEKIRRLERALVNLGQRIAELK</sequence>
<name>C1FE69_MICCC</name>
<proteinExistence type="predicted"/>
<dbReference type="AlphaFoldDB" id="C1FE69"/>
<reference evidence="1 2" key="1">
    <citation type="journal article" date="2009" name="Science">
        <title>Green evolution and dynamic adaptations revealed by genomes of the marine picoeukaryotes Micromonas.</title>
        <authorList>
            <person name="Worden A.Z."/>
            <person name="Lee J.H."/>
            <person name="Mock T."/>
            <person name="Rouze P."/>
            <person name="Simmons M.P."/>
            <person name="Aerts A.L."/>
            <person name="Allen A.E."/>
            <person name="Cuvelier M.L."/>
            <person name="Derelle E."/>
            <person name="Everett M.V."/>
            <person name="Foulon E."/>
            <person name="Grimwood J."/>
            <person name="Gundlach H."/>
            <person name="Henrissat B."/>
            <person name="Napoli C."/>
            <person name="McDonald S.M."/>
            <person name="Parker M.S."/>
            <person name="Rombauts S."/>
            <person name="Salamov A."/>
            <person name="Von Dassow P."/>
            <person name="Badger J.H."/>
            <person name="Coutinho P.M."/>
            <person name="Demir E."/>
            <person name="Dubchak I."/>
            <person name="Gentemann C."/>
            <person name="Eikrem W."/>
            <person name="Gready J.E."/>
            <person name="John U."/>
            <person name="Lanier W."/>
            <person name="Lindquist E.A."/>
            <person name="Lucas S."/>
            <person name="Mayer K.F."/>
            <person name="Moreau H."/>
            <person name="Not F."/>
            <person name="Otillar R."/>
            <person name="Panaud O."/>
            <person name="Pangilinan J."/>
            <person name="Paulsen I."/>
            <person name="Piegu B."/>
            <person name="Poliakov A."/>
            <person name="Robbens S."/>
            <person name="Schmutz J."/>
            <person name="Toulza E."/>
            <person name="Wyss T."/>
            <person name="Zelensky A."/>
            <person name="Zhou K."/>
            <person name="Armbrust E.V."/>
            <person name="Bhattacharya D."/>
            <person name="Goodenough U.W."/>
            <person name="Van de Peer Y."/>
            <person name="Grigoriev I.V."/>
        </authorList>
    </citation>
    <scope>NUCLEOTIDE SEQUENCE [LARGE SCALE GENOMIC DNA]</scope>
    <source>
        <strain evidence="2">RCC299 / NOUM17</strain>
    </source>
</reference>
<dbReference type="Proteomes" id="UP000002009">
    <property type="component" value="Chromosome 1"/>
</dbReference>